<dbReference type="InterPro" id="IPR021695">
    <property type="entry name" value="Phage_KPP10_Orf10"/>
</dbReference>
<dbReference type="EMBL" id="LVYK01000037">
    <property type="protein sequence ID" value="RAS75244.1"/>
    <property type="molecule type" value="Genomic_DNA"/>
</dbReference>
<gene>
    <name evidence="1" type="ORF">A3864_16395</name>
</gene>
<dbReference type="NCBIfam" id="NF047581">
    <property type="entry name" value="gp105_phage_fam"/>
    <property type="match status" value="1"/>
</dbReference>
<sequence length="131" mass="14645">MPTYDPKYATLIVDGRYITGFDEGAMFTAEKDEDFFTTKADAQGVPIVTESNDPFGTVASTLSQTSTSYEYLKQLAKRKTPFPVWVNYNDGVTKEKAGGTQARITKTPSKEFSNEASGREFSFKVFDYTEE</sequence>
<dbReference type="AlphaFoldDB" id="A0AAX1Q808"/>
<accession>A0AAX1Q808</accession>
<evidence type="ECO:0000313" key="1">
    <source>
        <dbReference type="EMBL" id="RAS75244.1"/>
    </source>
</evidence>
<dbReference type="Proteomes" id="UP000250174">
    <property type="component" value="Unassembled WGS sequence"/>
</dbReference>
<proteinExistence type="predicted"/>
<dbReference type="RefSeq" id="WP_040057621.1">
    <property type="nucleotide sequence ID" value="NZ_LVYK01000037.1"/>
</dbReference>
<name>A0AAX1Q808_9BACI</name>
<reference evidence="1 2" key="1">
    <citation type="submission" date="2016-03" db="EMBL/GenBank/DDBJ databases">
        <title>Comparison of Bacillus endophyticus and B. anthracis characteristics using whole genome sequence analysis and microbiological techniques.</title>
        <authorList>
            <person name="Lekota K.E."/>
            <person name="Mafofo J."/>
            <person name="Rees J."/>
            <person name="Muchadeyi F.C."/>
            <person name="Madoroba E."/>
            <person name="Van Heerden H."/>
        </authorList>
    </citation>
    <scope>NUCLEOTIDE SEQUENCE [LARGE SCALE GENOMIC DNA]</scope>
    <source>
        <strain evidence="1 2">3631_10C</strain>
    </source>
</reference>
<organism evidence="1 2">
    <name type="scientific">Priestia endophytica</name>
    <dbReference type="NCBI Taxonomy" id="135735"/>
    <lineage>
        <taxon>Bacteria</taxon>
        <taxon>Bacillati</taxon>
        <taxon>Bacillota</taxon>
        <taxon>Bacilli</taxon>
        <taxon>Bacillales</taxon>
        <taxon>Bacillaceae</taxon>
        <taxon>Priestia</taxon>
    </lineage>
</organism>
<protein>
    <submittedName>
        <fullName evidence="1">Uncharacterized protein</fullName>
    </submittedName>
</protein>
<comment type="caution">
    <text evidence="1">The sequence shown here is derived from an EMBL/GenBank/DDBJ whole genome shotgun (WGS) entry which is preliminary data.</text>
</comment>
<evidence type="ECO:0000313" key="2">
    <source>
        <dbReference type="Proteomes" id="UP000250174"/>
    </source>
</evidence>